<comment type="subcellular location">
    <subcellularLocation>
        <location evidence="1">Cell envelope</location>
    </subcellularLocation>
</comment>
<dbReference type="AlphaFoldDB" id="N0BAJ1"/>
<name>N0BAJ1_9HYPH</name>
<keyword evidence="2" id="KW-0201">Cytochrome c-type biogenesis</keyword>
<evidence type="ECO:0000256" key="2">
    <source>
        <dbReference type="ARBA" id="ARBA00022748"/>
    </source>
</evidence>
<keyword evidence="6" id="KW-0472">Membrane</keyword>
<organism evidence="6 7">
    <name type="scientific">Hyphomicrobium denitrificans 1NES1</name>
    <dbReference type="NCBI Taxonomy" id="670307"/>
    <lineage>
        <taxon>Bacteria</taxon>
        <taxon>Pseudomonadati</taxon>
        <taxon>Pseudomonadota</taxon>
        <taxon>Alphaproteobacteria</taxon>
        <taxon>Hyphomicrobiales</taxon>
        <taxon>Hyphomicrobiaceae</taxon>
        <taxon>Hyphomicrobium</taxon>
    </lineage>
</organism>
<dbReference type="InterPro" id="IPR013766">
    <property type="entry name" value="Thioredoxin_domain"/>
</dbReference>
<dbReference type="GO" id="GO:0015036">
    <property type="term" value="F:disulfide oxidoreductase activity"/>
    <property type="evidence" value="ECO:0007669"/>
    <property type="project" value="UniProtKB-ARBA"/>
</dbReference>
<dbReference type="SUPFAM" id="SSF52833">
    <property type="entry name" value="Thioredoxin-like"/>
    <property type="match status" value="1"/>
</dbReference>
<evidence type="ECO:0000256" key="1">
    <source>
        <dbReference type="ARBA" id="ARBA00004196"/>
    </source>
</evidence>
<keyword evidence="6" id="KW-0812">Transmembrane</keyword>
<accession>N0BAJ1</accession>
<keyword evidence="7" id="KW-1185">Reference proteome</keyword>
<dbReference type="InterPro" id="IPR036249">
    <property type="entry name" value="Thioredoxin-like_sf"/>
</dbReference>
<dbReference type="KEGG" id="hdt:HYPDE_27328"/>
<dbReference type="Gene3D" id="3.40.30.10">
    <property type="entry name" value="Glutaredoxin"/>
    <property type="match status" value="1"/>
</dbReference>
<evidence type="ECO:0000256" key="3">
    <source>
        <dbReference type="ARBA" id="ARBA00023157"/>
    </source>
</evidence>
<dbReference type="eggNOG" id="COG0526">
    <property type="taxonomic scope" value="Bacteria"/>
</dbReference>
<reference evidence="6 7" key="1">
    <citation type="journal article" date="2013" name="Genome Announc.">
        <title>Genome sequences for three denitrifying bacterial strains isolated from a uranium- and nitrate-contaminated subsurface environment.</title>
        <authorList>
            <person name="Venkatramanan R."/>
            <person name="Prakash O."/>
            <person name="Woyke T."/>
            <person name="Chain P."/>
            <person name="Goodwin L.A."/>
            <person name="Watson D."/>
            <person name="Brooks S."/>
            <person name="Kostka J.E."/>
            <person name="Green S.J."/>
        </authorList>
    </citation>
    <scope>NUCLEOTIDE SEQUENCE [LARGE SCALE GENOMIC DNA]</scope>
    <source>
        <strain evidence="6 7">1NES1</strain>
    </source>
</reference>
<dbReference type="PANTHER" id="PTHR42852:SF6">
    <property type="entry name" value="THIOL:DISULFIDE INTERCHANGE PROTEIN DSBE"/>
    <property type="match status" value="1"/>
</dbReference>
<keyword evidence="4" id="KW-0676">Redox-active center</keyword>
<dbReference type="PANTHER" id="PTHR42852">
    <property type="entry name" value="THIOL:DISULFIDE INTERCHANGE PROTEIN DSBE"/>
    <property type="match status" value="1"/>
</dbReference>
<dbReference type="GO" id="GO:0030313">
    <property type="term" value="C:cell envelope"/>
    <property type="evidence" value="ECO:0007669"/>
    <property type="project" value="UniProtKB-SubCell"/>
</dbReference>
<dbReference type="InterPro" id="IPR017937">
    <property type="entry name" value="Thioredoxin_CS"/>
</dbReference>
<sequence>MKVAYERIRLMIPALVRLQRPQGARSSFAPGYGLSAILVALLVLATIANARGGDLEPPVFRSRSSQFILLRPIDPAPSTKVQGIGGAPVDLTQLRGRVVLLNFWASWCLPCVYEMPSLDRLAATADASRIRIVAIAIDRDGAATVMPFLREHGLTHLSIGLDPSQRLGSLSTDHVTVGALPLWGLPITYIIDKHGDVVGYITGAAEWDSQKARAFLDYFINES</sequence>
<dbReference type="HOGENOM" id="CLU_042529_11_0_5"/>
<dbReference type="STRING" id="670307.HYPDE_27328"/>
<keyword evidence="3" id="KW-1015">Disulfide bond</keyword>
<proteinExistence type="predicted"/>
<dbReference type="GO" id="GO:0017004">
    <property type="term" value="P:cytochrome complex assembly"/>
    <property type="evidence" value="ECO:0007669"/>
    <property type="project" value="UniProtKB-KW"/>
</dbReference>
<evidence type="ECO:0000256" key="4">
    <source>
        <dbReference type="ARBA" id="ARBA00023284"/>
    </source>
</evidence>
<gene>
    <name evidence="6" type="ORF">HYPDE_27328</name>
</gene>
<evidence type="ECO:0000259" key="5">
    <source>
        <dbReference type="PROSITE" id="PS51352"/>
    </source>
</evidence>
<dbReference type="PROSITE" id="PS51352">
    <property type="entry name" value="THIOREDOXIN_2"/>
    <property type="match status" value="1"/>
</dbReference>
<dbReference type="Pfam" id="PF08534">
    <property type="entry name" value="Redoxin"/>
    <property type="match status" value="1"/>
</dbReference>
<dbReference type="InterPro" id="IPR050553">
    <property type="entry name" value="Thioredoxin_ResA/DsbE_sf"/>
</dbReference>
<dbReference type="InterPro" id="IPR013740">
    <property type="entry name" value="Redoxin"/>
</dbReference>
<dbReference type="EMBL" id="CP005587">
    <property type="protein sequence ID" value="AGK57145.1"/>
    <property type="molecule type" value="Genomic_DNA"/>
</dbReference>
<dbReference type="Proteomes" id="UP000005952">
    <property type="component" value="Chromosome"/>
</dbReference>
<dbReference type="PROSITE" id="PS00194">
    <property type="entry name" value="THIOREDOXIN_1"/>
    <property type="match status" value="1"/>
</dbReference>
<protein>
    <submittedName>
        <fullName evidence="6">Thiol--disulfide interchange redox-active center transmembrane protein</fullName>
    </submittedName>
</protein>
<evidence type="ECO:0000313" key="7">
    <source>
        <dbReference type="Proteomes" id="UP000005952"/>
    </source>
</evidence>
<feature type="domain" description="Thioredoxin" evidence="5">
    <location>
        <begin position="70"/>
        <end position="221"/>
    </location>
</feature>
<dbReference type="CDD" id="cd02966">
    <property type="entry name" value="TlpA_like_family"/>
    <property type="match status" value="1"/>
</dbReference>
<evidence type="ECO:0000313" key="6">
    <source>
        <dbReference type="EMBL" id="AGK57145.1"/>
    </source>
</evidence>